<protein>
    <submittedName>
        <fullName evidence="1">Uncharacterized protein</fullName>
    </submittedName>
</protein>
<evidence type="ECO:0000313" key="1">
    <source>
        <dbReference type="EMBL" id="KAG2317356.1"/>
    </source>
</evidence>
<accession>A0A8X7VTF5</accession>
<keyword evidence="2" id="KW-1185">Reference proteome</keyword>
<reference evidence="1 2" key="1">
    <citation type="submission" date="2020-02" db="EMBL/GenBank/DDBJ databases">
        <authorList>
            <person name="Ma Q."/>
            <person name="Huang Y."/>
            <person name="Song X."/>
            <person name="Pei D."/>
        </authorList>
    </citation>
    <scope>NUCLEOTIDE SEQUENCE [LARGE SCALE GENOMIC DNA]</scope>
    <source>
        <strain evidence="1">Sxm20200214</strain>
        <tissue evidence="1">Leaf</tissue>
    </source>
</reference>
<proteinExistence type="predicted"/>
<comment type="caution">
    <text evidence="1">The sequence shown here is derived from an EMBL/GenBank/DDBJ whole genome shotgun (WGS) entry which is preliminary data.</text>
</comment>
<name>A0A8X7VTF5_BRACI</name>
<gene>
    <name evidence="1" type="ORF">Bca52824_020478</name>
</gene>
<dbReference type="Proteomes" id="UP000886595">
    <property type="component" value="Unassembled WGS sequence"/>
</dbReference>
<evidence type="ECO:0000313" key="2">
    <source>
        <dbReference type="Proteomes" id="UP000886595"/>
    </source>
</evidence>
<dbReference type="AlphaFoldDB" id="A0A8X7VTF5"/>
<organism evidence="1 2">
    <name type="scientific">Brassica carinata</name>
    <name type="common">Ethiopian mustard</name>
    <name type="synonym">Abyssinian cabbage</name>
    <dbReference type="NCBI Taxonomy" id="52824"/>
    <lineage>
        <taxon>Eukaryota</taxon>
        <taxon>Viridiplantae</taxon>
        <taxon>Streptophyta</taxon>
        <taxon>Embryophyta</taxon>
        <taxon>Tracheophyta</taxon>
        <taxon>Spermatophyta</taxon>
        <taxon>Magnoliopsida</taxon>
        <taxon>eudicotyledons</taxon>
        <taxon>Gunneridae</taxon>
        <taxon>Pentapetalae</taxon>
        <taxon>rosids</taxon>
        <taxon>malvids</taxon>
        <taxon>Brassicales</taxon>
        <taxon>Brassicaceae</taxon>
        <taxon>Brassiceae</taxon>
        <taxon>Brassica</taxon>
    </lineage>
</organism>
<sequence length="87" mass="9554">MRISKPPGICSENIQKIGWEGSIGPNQPDQSNPVLFETKEKSRGLTLRTNALCGLPAWEVQWMGLGRGLVMMMRPLWAGDVGGGCLW</sequence>
<dbReference type="EMBL" id="JAAMPC010000004">
    <property type="protein sequence ID" value="KAG2317356.1"/>
    <property type="molecule type" value="Genomic_DNA"/>
</dbReference>